<feature type="compositionally biased region" description="Basic and acidic residues" evidence="1">
    <location>
        <begin position="11"/>
        <end position="20"/>
    </location>
</feature>
<proteinExistence type="predicted"/>
<name>A0A182XS85_ANOQN</name>
<dbReference type="VEuPathDB" id="VectorBase:AQUA014699"/>
<evidence type="ECO:0000256" key="1">
    <source>
        <dbReference type="SAM" id="MobiDB-lite"/>
    </source>
</evidence>
<reference evidence="2" key="1">
    <citation type="submission" date="2020-05" db="UniProtKB">
        <authorList>
            <consortium name="EnsemblMetazoa"/>
        </authorList>
    </citation>
    <scope>IDENTIFICATION</scope>
    <source>
        <strain evidence="2">SANGQUA</strain>
    </source>
</reference>
<accession>A0A182XS85</accession>
<dbReference type="EnsemblMetazoa" id="AQUA014699-RA">
    <property type="protein sequence ID" value="AQUA014699-PA"/>
    <property type="gene ID" value="AQUA014699"/>
</dbReference>
<dbReference type="AlphaFoldDB" id="A0A182XS85"/>
<feature type="region of interest" description="Disordered" evidence="1">
    <location>
        <begin position="1"/>
        <end position="29"/>
    </location>
</feature>
<protein>
    <submittedName>
        <fullName evidence="2">Uncharacterized protein</fullName>
    </submittedName>
</protein>
<organism evidence="2 3">
    <name type="scientific">Anopheles quadriannulatus</name>
    <name type="common">Mosquito</name>
    <dbReference type="NCBI Taxonomy" id="34691"/>
    <lineage>
        <taxon>Eukaryota</taxon>
        <taxon>Metazoa</taxon>
        <taxon>Ecdysozoa</taxon>
        <taxon>Arthropoda</taxon>
        <taxon>Hexapoda</taxon>
        <taxon>Insecta</taxon>
        <taxon>Pterygota</taxon>
        <taxon>Neoptera</taxon>
        <taxon>Endopterygota</taxon>
        <taxon>Diptera</taxon>
        <taxon>Nematocera</taxon>
        <taxon>Culicoidea</taxon>
        <taxon>Culicidae</taxon>
        <taxon>Anophelinae</taxon>
        <taxon>Anopheles</taxon>
    </lineage>
</organism>
<dbReference type="Proteomes" id="UP000076407">
    <property type="component" value="Unassembled WGS sequence"/>
</dbReference>
<evidence type="ECO:0000313" key="2">
    <source>
        <dbReference type="EnsemblMetazoa" id="AQUA014699-PA"/>
    </source>
</evidence>
<evidence type="ECO:0000313" key="3">
    <source>
        <dbReference type="Proteomes" id="UP000076407"/>
    </source>
</evidence>
<keyword evidence="3" id="KW-1185">Reference proteome</keyword>
<sequence length="63" mass="6912">ASPAKAARVSVADREREHNSQRVRQTTPSGGRVVQRFVSADSNSACLCVRVICMCVHVKCNRL</sequence>